<protein>
    <submittedName>
        <fullName evidence="8">Farnesyl-diphosphate synthase</fullName>
        <ecNumber evidence="8">2.5.1.10</ecNumber>
    </submittedName>
</protein>
<dbReference type="Gene3D" id="1.10.600.10">
    <property type="entry name" value="Farnesyl Diphosphate Synthase"/>
    <property type="match status" value="1"/>
</dbReference>
<evidence type="ECO:0000313" key="8">
    <source>
        <dbReference type="EMBL" id="ABQ46783.1"/>
    </source>
</evidence>
<dbReference type="GO" id="GO:0046872">
    <property type="term" value="F:metal ion binding"/>
    <property type="evidence" value="ECO:0007669"/>
    <property type="project" value="UniProtKB-KW"/>
</dbReference>
<dbReference type="InterPro" id="IPR008949">
    <property type="entry name" value="Isoprenoid_synthase_dom_sf"/>
</dbReference>
<keyword evidence="6" id="KW-0414">Isoprene biosynthesis</keyword>
<keyword evidence="3 7" id="KW-0808">Transferase</keyword>
<dbReference type="RefSeq" id="WP_011943359.1">
    <property type="nucleotide sequence ID" value="NC_009486.1"/>
</dbReference>
<dbReference type="Proteomes" id="UP000006558">
    <property type="component" value="Chromosome"/>
</dbReference>
<evidence type="ECO:0000256" key="7">
    <source>
        <dbReference type="RuleBase" id="RU004466"/>
    </source>
</evidence>
<dbReference type="GO" id="GO:0004337">
    <property type="term" value="F:(2E,6E)-farnesyl diphosphate synthase activity"/>
    <property type="evidence" value="ECO:0007669"/>
    <property type="project" value="UniProtKB-EC"/>
</dbReference>
<dbReference type="PROSITE" id="PS00723">
    <property type="entry name" value="POLYPRENYL_SYNTHASE_1"/>
    <property type="match status" value="1"/>
</dbReference>
<reference evidence="9" key="1">
    <citation type="submission" date="2007-05" db="EMBL/GenBank/DDBJ databases">
        <title>Complete sequence of Thermotoga petrophila RKU-1.</title>
        <authorList>
            <consortium name="US DOE Joint Genome Institute"/>
            <person name="Copeland A."/>
            <person name="Lucas S."/>
            <person name="Lapidus A."/>
            <person name="Barry K."/>
            <person name="Glavina del Rio T."/>
            <person name="Dalin E."/>
            <person name="Tice H."/>
            <person name="Pitluck S."/>
            <person name="Sims D."/>
            <person name="Brettin T."/>
            <person name="Bruce D."/>
            <person name="Detter J.C."/>
            <person name="Han C."/>
            <person name="Tapia R."/>
            <person name="Schmutz J."/>
            <person name="Larimer F."/>
            <person name="Land M."/>
            <person name="Hauser L."/>
            <person name="Kyrpides N."/>
            <person name="Mikhailova N."/>
            <person name="Nelson K."/>
            <person name="Gogarten J.P."/>
            <person name="Noll K."/>
            <person name="Richardson P."/>
        </authorList>
    </citation>
    <scope>NUCLEOTIDE SEQUENCE [LARGE SCALE GENOMIC DNA]</scope>
    <source>
        <strain evidence="9">ATCC BAA-488 / DSM 13995 / JCM 10881 / RKU-1</strain>
    </source>
</reference>
<dbReference type="EC" id="2.5.1.10" evidence="8"/>
<dbReference type="HOGENOM" id="CLU_014015_0_1_0"/>
<dbReference type="EMBL" id="CP000702">
    <property type="protein sequence ID" value="ABQ46783.1"/>
    <property type="molecule type" value="Genomic_DNA"/>
</dbReference>
<sequence length="272" mass="31110">MKKEKVEERIREILRPGWDLLTEEAMLYSATVGGKRIRPLLVLTLGEDLGVEEEKLLDVAVAVELFHTASLIHDDLPPIDNADFRRGKPSCHRTYGEDIALLAGDGLFFLAFSQISKIGNSKIFEEFSETAYKLLLGEAMDVEFERRKMEISQEMVERMYAFKTGALFAFCFSAPFILKEKDHTKMKLLGEKFGVAFQIYDDLKDILGSFEKVGKDLGKDTEKVTLVKKVGIQKAREMADKYYEEVLKGIESEGLFRTLFLLKELKQMVEER</sequence>
<evidence type="ECO:0000256" key="1">
    <source>
        <dbReference type="ARBA" id="ARBA00001946"/>
    </source>
</evidence>
<dbReference type="InterPro" id="IPR000092">
    <property type="entry name" value="Polyprenyl_synt"/>
</dbReference>
<dbReference type="InterPro" id="IPR033749">
    <property type="entry name" value="Polyprenyl_synt_CS"/>
</dbReference>
<name>A5IKR0_THEP1</name>
<dbReference type="AlphaFoldDB" id="A5IKR0"/>
<dbReference type="Pfam" id="PF00348">
    <property type="entry name" value="polyprenyl_synt"/>
    <property type="match status" value="1"/>
</dbReference>
<reference evidence="8 9" key="2">
    <citation type="journal article" date="2009" name="Proc. Natl. Acad. Sci. U.S.A.">
        <title>On the chimeric nature, thermophilic origin, and phylogenetic placement of the Thermotogales.</title>
        <authorList>
            <person name="Zhaxybayeva O."/>
            <person name="Swithers K.S."/>
            <person name="Lapierre P."/>
            <person name="Fournier G.P."/>
            <person name="Bickhart D.M."/>
            <person name="DeBoy R.T."/>
            <person name="Nelson K.E."/>
            <person name="Nesbo C.L."/>
            <person name="Doolittle W.F."/>
            <person name="Gogarten J.P."/>
            <person name="Noll K.M."/>
        </authorList>
    </citation>
    <scope>NUCLEOTIDE SEQUENCE [LARGE SCALE GENOMIC DNA]</scope>
    <source>
        <strain evidence="9">ATCC BAA-488 / DSM 13995 / JCM 10881 / RKU-1</strain>
    </source>
</reference>
<dbReference type="SFLD" id="SFLDS00005">
    <property type="entry name" value="Isoprenoid_Synthase_Type_I"/>
    <property type="match status" value="1"/>
</dbReference>
<evidence type="ECO:0000256" key="3">
    <source>
        <dbReference type="ARBA" id="ARBA00022679"/>
    </source>
</evidence>
<evidence type="ECO:0000256" key="5">
    <source>
        <dbReference type="ARBA" id="ARBA00022842"/>
    </source>
</evidence>
<comment type="cofactor">
    <cofactor evidence="1">
        <name>Mg(2+)</name>
        <dbReference type="ChEBI" id="CHEBI:18420"/>
    </cofactor>
</comment>
<dbReference type="SUPFAM" id="SSF48576">
    <property type="entry name" value="Terpenoid synthases"/>
    <property type="match status" value="1"/>
</dbReference>
<keyword evidence="5" id="KW-0460">Magnesium</keyword>
<dbReference type="KEGG" id="tpt:Tpet_0764"/>
<gene>
    <name evidence="8" type="ordered locus">Tpet_0764</name>
</gene>
<proteinExistence type="inferred from homology"/>
<organism evidence="8 9">
    <name type="scientific">Thermotoga petrophila (strain ATCC BAA-488 / DSM 13995 / JCM 10881 / RKU-1)</name>
    <dbReference type="NCBI Taxonomy" id="390874"/>
    <lineage>
        <taxon>Bacteria</taxon>
        <taxon>Thermotogati</taxon>
        <taxon>Thermotogota</taxon>
        <taxon>Thermotogae</taxon>
        <taxon>Thermotogales</taxon>
        <taxon>Thermotogaceae</taxon>
        <taxon>Thermotoga</taxon>
    </lineage>
</organism>
<evidence type="ECO:0000256" key="4">
    <source>
        <dbReference type="ARBA" id="ARBA00022723"/>
    </source>
</evidence>
<evidence type="ECO:0000256" key="6">
    <source>
        <dbReference type="ARBA" id="ARBA00023229"/>
    </source>
</evidence>
<evidence type="ECO:0000313" key="9">
    <source>
        <dbReference type="Proteomes" id="UP000006558"/>
    </source>
</evidence>
<dbReference type="PANTHER" id="PTHR43281">
    <property type="entry name" value="FARNESYL DIPHOSPHATE SYNTHASE"/>
    <property type="match status" value="1"/>
</dbReference>
<dbReference type="PROSITE" id="PS00444">
    <property type="entry name" value="POLYPRENYL_SYNTHASE_2"/>
    <property type="match status" value="1"/>
</dbReference>
<dbReference type="eggNOG" id="COG0142">
    <property type="taxonomic scope" value="Bacteria"/>
</dbReference>
<accession>A5IKR0</accession>
<dbReference type="PANTHER" id="PTHR43281:SF1">
    <property type="entry name" value="FARNESYL DIPHOSPHATE SYNTHASE"/>
    <property type="match status" value="1"/>
</dbReference>
<comment type="similarity">
    <text evidence="2 7">Belongs to the FPP/GGPP synthase family.</text>
</comment>
<evidence type="ECO:0000256" key="2">
    <source>
        <dbReference type="ARBA" id="ARBA00006706"/>
    </source>
</evidence>
<dbReference type="STRING" id="390874.Tpet_0764"/>
<keyword evidence="4" id="KW-0479">Metal-binding</keyword>
<dbReference type="GO" id="GO:0008299">
    <property type="term" value="P:isoprenoid biosynthetic process"/>
    <property type="evidence" value="ECO:0007669"/>
    <property type="project" value="UniProtKB-KW"/>
</dbReference>
<dbReference type="CDD" id="cd00685">
    <property type="entry name" value="Trans_IPPS_HT"/>
    <property type="match status" value="1"/>
</dbReference>
<dbReference type="SFLD" id="SFLDG01017">
    <property type="entry name" value="Polyprenyl_Transferase_Like"/>
    <property type="match status" value="1"/>
</dbReference>